<name>M1PMC6_9VIRU</name>
<dbReference type="Proteomes" id="UP000241071">
    <property type="component" value="Segment"/>
</dbReference>
<reference evidence="1 2" key="1">
    <citation type="submission" date="2012-10" db="EMBL/GenBank/DDBJ databases">
        <title>Complete genome sequence of Moumouvirus goulette.</title>
        <authorList>
            <person name="Fournous G."/>
            <person name="Bougalmi M."/>
            <person name="Colson P."/>
        </authorList>
    </citation>
    <scope>NUCLEOTIDE SEQUENCE [LARGE SCALE GENOMIC DNA]</scope>
</reference>
<dbReference type="InterPro" id="IPR036770">
    <property type="entry name" value="Ankyrin_rpt-contain_sf"/>
</dbReference>
<organism evidence="1 2">
    <name type="scientific">Moumouvirus goulette</name>
    <dbReference type="NCBI Taxonomy" id="1247379"/>
    <lineage>
        <taxon>Viruses</taxon>
        <taxon>Varidnaviria</taxon>
        <taxon>Bamfordvirae</taxon>
        <taxon>Nucleocytoviricota</taxon>
        <taxon>Megaviricetes</taxon>
        <taxon>Imitervirales</taxon>
        <taxon>Mimiviridae</taxon>
        <taxon>Megamimivirinae</taxon>
        <taxon>Moumouvirus</taxon>
        <taxon>Moumouvirus goulettemassiliense</taxon>
    </lineage>
</organism>
<keyword evidence="2" id="KW-1185">Reference proteome</keyword>
<protein>
    <submittedName>
        <fullName evidence="1">Repeat protein</fullName>
    </submittedName>
</protein>
<gene>
    <name evidence="1" type="ORF">glt_00287</name>
</gene>
<evidence type="ECO:0000313" key="1">
    <source>
        <dbReference type="EMBL" id="AGF85096.1"/>
    </source>
</evidence>
<evidence type="ECO:0000313" key="2">
    <source>
        <dbReference type="Proteomes" id="UP000241071"/>
    </source>
</evidence>
<dbReference type="Gene3D" id="1.25.40.20">
    <property type="entry name" value="Ankyrin repeat-containing domain"/>
    <property type="match status" value="1"/>
</dbReference>
<sequence length="312" mass="36442">MDTYYDSLDLNDDNVDKFETFSYSKYESDIYSQTKDLQLDDVTVNNFYKIDDITQQLYLKFLVHNRKYSSLYKFLEIYPNIFFENNILFYSILYNSTLTDHQNIIYDLIKLFIEKGFDVTSNNNLAIKLASKSPFKILNLIIENGADVTVDNNFPIRNCLNHDCYKKFLLLIKNGADPYVNNYYVLKKSIGSLDIIQYYIELGVDINIDDGICLRRSIFDGHFKTIKFLLKNGADVTLLNNYDILLVIQSRNINILNILVDSGLDLSRINSFCESKINKSDALQKWRNTFLFLINEGVDPFNIIYIMDLENV</sequence>
<proteinExistence type="predicted"/>
<dbReference type="SUPFAM" id="SSF48403">
    <property type="entry name" value="Ankyrin repeat"/>
    <property type="match status" value="1"/>
</dbReference>
<dbReference type="EMBL" id="KC008572">
    <property type="protein sequence ID" value="AGF85096.1"/>
    <property type="molecule type" value="Genomic_DNA"/>
</dbReference>
<accession>M1PMC6</accession>